<reference evidence="3" key="1">
    <citation type="journal article" date="2019" name="Int. J. Syst. Evol. Microbiol.">
        <title>The Global Catalogue of Microorganisms (GCM) 10K type strain sequencing project: providing services to taxonomists for standard genome sequencing and annotation.</title>
        <authorList>
            <consortium name="The Broad Institute Genomics Platform"/>
            <consortium name="The Broad Institute Genome Sequencing Center for Infectious Disease"/>
            <person name="Wu L."/>
            <person name="Ma J."/>
        </authorList>
    </citation>
    <scope>NUCLEOTIDE SEQUENCE [LARGE SCALE GENOMIC DNA]</scope>
    <source>
        <strain evidence="3">CGMCC 1.16275</strain>
    </source>
</reference>
<dbReference type="Proteomes" id="UP001596456">
    <property type="component" value="Unassembled WGS sequence"/>
</dbReference>
<organism evidence="2 3">
    <name type="scientific">Rhodocista pekingensis</name>
    <dbReference type="NCBI Taxonomy" id="201185"/>
    <lineage>
        <taxon>Bacteria</taxon>
        <taxon>Pseudomonadati</taxon>
        <taxon>Pseudomonadota</taxon>
        <taxon>Alphaproteobacteria</taxon>
        <taxon>Rhodospirillales</taxon>
        <taxon>Azospirillaceae</taxon>
        <taxon>Rhodocista</taxon>
    </lineage>
</organism>
<proteinExistence type="predicted"/>
<accession>A0ABW2KS01</accession>
<dbReference type="RefSeq" id="WP_377357423.1">
    <property type="nucleotide sequence ID" value="NZ_JBHTCM010000007.1"/>
</dbReference>
<feature type="region of interest" description="Disordered" evidence="1">
    <location>
        <begin position="33"/>
        <end position="83"/>
    </location>
</feature>
<dbReference type="EMBL" id="JBHTCM010000007">
    <property type="protein sequence ID" value="MFC7332772.1"/>
    <property type="molecule type" value="Genomic_DNA"/>
</dbReference>
<feature type="compositionally biased region" description="Low complexity" evidence="1">
    <location>
        <begin position="33"/>
        <end position="55"/>
    </location>
</feature>
<protein>
    <submittedName>
        <fullName evidence="2">Uncharacterized protein</fullName>
    </submittedName>
</protein>
<evidence type="ECO:0000313" key="2">
    <source>
        <dbReference type="EMBL" id="MFC7332772.1"/>
    </source>
</evidence>
<comment type="caution">
    <text evidence="2">The sequence shown here is derived from an EMBL/GenBank/DDBJ whole genome shotgun (WGS) entry which is preliminary data.</text>
</comment>
<name>A0ABW2KS01_9PROT</name>
<evidence type="ECO:0000313" key="3">
    <source>
        <dbReference type="Proteomes" id="UP001596456"/>
    </source>
</evidence>
<gene>
    <name evidence="2" type="ORF">ACFQPS_06325</name>
</gene>
<sequence length="83" mass="8939">MAVGSIFNSAGYGSAFQANSVRPAEQFVRTPVQPVDPAASAQQAQDEQQERQVQAFAGTPSEDERQQALDQGRSRGAFLDIRA</sequence>
<evidence type="ECO:0000256" key="1">
    <source>
        <dbReference type="SAM" id="MobiDB-lite"/>
    </source>
</evidence>
<keyword evidence="3" id="KW-1185">Reference proteome</keyword>